<accession>A0A645FBS3</accession>
<dbReference type="AlphaFoldDB" id="A0A645FBS3"/>
<name>A0A645FBS3_9ZZZZ</name>
<feature type="compositionally biased region" description="Polar residues" evidence="1">
    <location>
        <begin position="9"/>
        <end position="21"/>
    </location>
</feature>
<sequence>MTCALSATVHASTPMQSSVRQAGTKPVPLTAPGVGLSPTIWLKPAGTRPDPAVSVDSANGTMPRATTEAEPELEPPDIRLASNVLGTAP</sequence>
<reference evidence="2" key="1">
    <citation type="submission" date="2019-08" db="EMBL/GenBank/DDBJ databases">
        <authorList>
            <person name="Kucharzyk K."/>
            <person name="Murdoch R.W."/>
            <person name="Higgins S."/>
            <person name="Loffler F."/>
        </authorList>
    </citation>
    <scope>NUCLEOTIDE SEQUENCE</scope>
</reference>
<feature type="region of interest" description="Disordered" evidence="1">
    <location>
        <begin position="45"/>
        <end position="89"/>
    </location>
</feature>
<comment type="caution">
    <text evidence="2">The sequence shown here is derived from an EMBL/GenBank/DDBJ whole genome shotgun (WGS) entry which is preliminary data.</text>
</comment>
<proteinExistence type="predicted"/>
<evidence type="ECO:0000313" key="2">
    <source>
        <dbReference type="EMBL" id="MPN10789.1"/>
    </source>
</evidence>
<dbReference type="EMBL" id="VSSQ01056968">
    <property type="protein sequence ID" value="MPN10789.1"/>
    <property type="molecule type" value="Genomic_DNA"/>
</dbReference>
<feature type="region of interest" description="Disordered" evidence="1">
    <location>
        <begin position="1"/>
        <end position="31"/>
    </location>
</feature>
<organism evidence="2">
    <name type="scientific">bioreactor metagenome</name>
    <dbReference type="NCBI Taxonomy" id="1076179"/>
    <lineage>
        <taxon>unclassified sequences</taxon>
        <taxon>metagenomes</taxon>
        <taxon>ecological metagenomes</taxon>
    </lineage>
</organism>
<protein>
    <submittedName>
        <fullName evidence="2">Uncharacterized protein</fullName>
    </submittedName>
</protein>
<evidence type="ECO:0000256" key="1">
    <source>
        <dbReference type="SAM" id="MobiDB-lite"/>
    </source>
</evidence>
<gene>
    <name evidence="2" type="ORF">SDC9_158086</name>
</gene>